<dbReference type="InterPro" id="IPR003961">
    <property type="entry name" value="FN3_dom"/>
</dbReference>
<dbReference type="PANTHER" id="PTHR45080">
    <property type="entry name" value="CONTACTIN 5"/>
    <property type="match status" value="1"/>
</dbReference>
<dbReference type="InterPro" id="IPR003598">
    <property type="entry name" value="Ig_sub2"/>
</dbReference>
<feature type="domain" description="Ig-like" evidence="2">
    <location>
        <begin position="100"/>
        <end position="167"/>
    </location>
</feature>
<dbReference type="SUPFAM" id="SSF49265">
    <property type="entry name" value="Fibronectin type III"/>
    <property type="match status" value="1"/>
</dbReference>
<evidence type="ECO:0000313" key="4">
    <source>
        <dbReference type="Proteomes" id="UP001162164"/>
    </source>
</evidence>
<gene>
    <name evidence="3" type="ORF">NQ317_018136</name>
</gene>
<comment type="caution">
    <text evidence="3">The sequence shown here is derived from an EMBL/GenBank/DDBJ whole genome shotgun (WGS) entry which is preliminary data.</text>
</comment>
<evidence type="ECO:0000256" key="1">
    <source>
        <dbReference type="ARBA" id="ARBA00023319"/>
    </source>
</evidence>
<dbReference type="Proteomes" id="UP001162164">
    <property type="component" value="Unassembled WGS sequence"/>
</dbReference>
<dbReference type="InterPro" id="IPR036179">
    <property type="entry name" value="Ig-like_dom_sf"/>
</dbReference>
<feature type="domain" description="Ig-like" evidence="2">
    <location>
        <begin position="20"/>
        <end position="80"/>
    </location>
</feature>
<dbReference type="CDD" id="cd00096">
    <property type="entry name" value="Ig"/>
    <property type="match status" value="3"/>
</dbReference>
<reference evidence="3" key="1">
    <citation type="journal article" date="2023" name="Insect Mol. Biol.">
        <title>Genome sequencing provides insights into the evolution of gene families encoding plant cell wall-degrading enzymes in longhorned beetles.</title>
        <authorList>
            <person name="Shin N.R."/>
            <person name="Okamura Y."/>
            <person name="Kirsch R."/>
            <person name="Pauchet Y."/>
        </authorList>
    </citation>
    <scope>NUCLEOTIDE SEQUENCE</scope>
    <source>
        <strain evidence="3">MMC_N1</strain>
    </source>
</reference>
<dbReference type="InterPro" id="IPR007110">
    <property type="entry name" value="Ig-like_dom"/>
</dbReference>
<dbReference type="SMART" id="SM00409">
    <property type="entry name" value="IG"/>
    <property type="match status" value="3"/>
</dbReference>
<dbReference type="InterPro" id="IPR013783">
    <property type="entry name" value="Ig-like_fold"/>
</dbReference>
<protein>
    <recommendedName>
        <fullName evidence="2">Ig-like domain-containing protein</fullName>
    </recommendedName>
</protein>
<dbReference type="PROSITE" id="PS50835">
    <property type="entry name" value="IG_LIKE"/>
    <property type="match status" value="3"/>
</dbReference>
<name>A0ABQ9IXF8_9CUCU</name>
<accession>A0ABQ9IXF8</accession>
<dbReference type="InterPro" id="IPR050958">
    <property type="entry name" value="Cell_Adh-Cytoskel_Orgn"/>
</dbReference>
<evidence type="ECO:0000313" key="3">
    <source>
        <dbReference type="EMBL" id="KAJ8968452.1"/>
    </source>
</evidence>
<organism evidence="3 4">
    <name type="scientific">Molorchus minor</name>
    <dbReference type="NCBI Taxonomy" id="1323400"/>
    <lineage>
        <taxon>Eukaryota</taxon>
        <taxon>Metazoa</taxon>
        <taxon>Ecdysozoa</taxon>
        <taxon>Arthropoda</taxon>
        <taxon>Hexapoda</taxon>
        <taxon>Insecta</taxon>
        <taxon>Pterygota</taxon>
        <taxon>Neoptera</taxon>
        <taxon>Endopterygota</taxon>
        <taxon>Coleoptera</taxon>
        <taxon>Polyphaga</taxon>
        <taxon>Cucujiformia</taxon>
        <taxon>Chrysomeloidea</taxon>
        <taxon>Cerambycidae</taxon>
        <taxon>Lamiinae</taxon>
        <taxon>Monochamini</taxon>
        <taxon>Molorchus</taxon>
    </lineage>
</organism>
<evidence type="ECO:0000259" key="2">
    <source>
        <dbReference type="PROSITE" id="PS50835"/>
    </source>
</evidence>
<dbReference type="InterPro" id="IPR036116">
    <property type="entry name" value="FN3_sf"/>
</dbReference>
<keyword evidence="1" id="KW-0393">Immunoglobulin domain</keyword>
<keyword evidence="4" id="KW-1185">Reference proteome</keyword>
<dbReference type="Gene3D" id="2.60.40.10">
    <property type="entry name" value="Immunoglobulins"/>
    <property type="match status" value="4"/>
</dbReference>
<dbReference type="EMBL" id="JAPWTJ010001993">
    <property type="protein sequence ID" value="KAJ8968452.1"/>
    <property type="molecule type" value="Genomic_DNA"/>
</dbReference>
<dbReference type="CDD" id="cd00063">
    <property type="entry name" value="FN3"/>
    <property type="match status" value="1"/>
</dbReference>
<proteinExistence type="predicted"/>
<dbReference type="SMART" id="SM00408">
    <property type="entry name" value="IGc2"/>
    <property type="match status" value="3"/>
</dbReference>
<dbReference type="SUPFAM" id="SSF48726">
    <property type="entry name" value="Immunoglobulin"/>
    <property type="match status" value="3"/>
</dbReference>
<dbReference type="InterPro" id="IPR003599">
    <property type="entry name" value="Ig_sub"/>
</dbReference>
<feature type="domain" description="Ig-like" evidence="2">
    <location>
        <begin position="185"/>
        <end position="276"/>
    </location>
</feature>
<dbReference type="Pfam" id="PF13927">
    <property type="entry name" value="Ig_3"/>
    <property type="match status" value="2"/>
</dbReference>
<dbReference type="PANTHER" id="PTHR45080:SF38">
    <property type="entry name" value="FI23916P1-RELATED"/>
    <property type="match status" value="1"/>
</dbReference>
<sequence length="449" mass="51593">MSLLTLHFKTRPQMFYFQLGDTVKLPCEVDNKDVILIWEKDDRLLYQGDVRLNFDQNIKLNGGNLEVTILSDNDYGKYSCNMAINGHPKIIHTIAKPTKPHSIESIDNKVTYQVDDTLKLTCNADGNPQPKITWYKNNKRLDVSGNTLIIEKLKLGDAGTYRCLADNKIEPPAHHNIIIYIQHKPVMTINNYIVNSANENDAELKCTVHAYPAATVSWKRDGTNIISNPPKTNVKLHQNNGKVENILIITNLTDSDFGEYICSAKNDLGKEEKSIYIDVVLTWRVESKSPIQEHELQHRKSSEEEWKNLVPEIIKEGGNVHTVKYTLKGPDAGTYEVRLRSRNNHGWSDYSDVITVKEEEAHITTICDNGIWMQLTRISSTFDWCSYSNIIMLLQTVNIIKKLCTLKSFITSVAYNMEIPKYLIRIVYKDIVDKFNIHVTFYLFFNIFM</sequence>